<dbReference type="InterPro" id="IPR000719">
    <property type="entry name" value="Prot_kinase_dom"/>
</dbReference>
<dbReference type="AlphaFoldDB" id="A0AAE0NI72"/>
<dbReference type="Proteomes" id="UP001285441">
    <property type="component" value="Unassembled WGS sequence"/>
</dbReference>
<dbReference type="GO" id="GO:0005524">
    <property type="term" value="F:ATP binding"/>
    <property type="evidence" value="ECO:0007669"/>
    <property type="project" value="UniProtKB-KW"/>
</dbReference>
<sequence>LHAKGVVHRDLKPENFLAEFEPLIRPLTITDFGLANVVTGNASLHTFCGSLKYAAHERRQHRMNI</sequence>
<evidence type="ECO:0000313" key="4">
    <source>
        <dbReference type="EMBL" id="KAK3382006.1"/>
    </source>
</evidence>
<dbReference type="Gene3D" id="1.10.510.10">
    <property type="entry name" value="Transferase(Phosphotransferase) domain 1"/>
    <property type="match status" value="1"/>
</dbReference>
<dbReference type="SUPFAM" id="SSF56112">
    <property type="entry name" value="Protein kinase-like (PK-like)"/>
    <property type="match status" value="1"/>
</dbReference>
<dbReference type="PANTHER" id="PTHR24346:SF30">
    <property type="entry name" value="MATERNAL EMBRYONIC LEUCINE ZIPPER KINASE"/>
    <property type="match status" value="1"/>
</dbReference>
<dbReference type="GO" id="GO:0035556">
    <property type="term" value="P:intracellular signal transduction"/>
    <property type="evidence" value="ECO:0007669"/>
    <property type="project" value="TreeGrafter"/>
</dbReference>
<evidence type="ECO:0000313" key="5">
    <source>
        <dbReference type="Proteomes" id="UP001285441"/>
    </source>
</evidence>
<dbReference type="Pfam" id="PF00069">
    <property type="entry name" value="Pkinase"/>
    <property type="match status" value="1"/>
</dbReference>
<proteinExistence type="predicted"/>
<dbReference type="EMBL" id="JAULSW010000005">
    <property type="protein sequence ID" value="KAK3382006.1"/>
    <property type="molecule type" value="Genomic_DNA"/>
</dbReference>
<dbReference type="GO" id="GO:0005737">
    <property type="term" value="C:cytoplasm"/>
    <property type="evidence" value="ECO:0007669"/>
    <property type="project" value="TreeGrafter"/>
</dbReference>
<dbReference type="GO" id="GO:0004674">
    <property type="term" value="F:protein serine/threonine kinase activity"/>
    <property type="evidence" value="ECO:0007669"/>
    <property type="project" value="TreeGrafter"/>
</dbReference>
<evidence type="ECO:0000259" key="3">
    <source>
        <dbReference type="PROSITE" id="PS50011"/>
    </source>
</evidence>
<feature type="non-terminal residue" evidence="4">
    <location>
        <position position="1"/>
    </location>
</feature>
<evidence type="ECO:0000256" key="1">
    <source>
        <dbReference type="ARBA" id="ARBA00022741"/>
    </source>
</evidence>
<keyword evidence="1" id="KW-0547">Nucleotide-binding</keyword>
<name>A0AAE0NI72_9PEZI</name>
<protein>
    <recommendedName>
        <fullName evidence="3">Protein kinase domain-containing protein</fullName>
    </recommendedName>
</protein>
<reference evidence="4" key="2">
    <citation type="submission" date="2023-06" db="EMBL/GenBank/DDBJ databases">
        <authorList>
            <consortium name="Lawrence Berkeley National Laboratory"/>
            <person name="Haridas S."/>
            <person name="Hensen N."/>
            <person name="Bonometti L."/>
            <person name="Westerberg I."/>
            <person name="Brannstrom I.O."/>
            <person name="Guillou S."/>
            <person name="Cros-Aarteil S."/>
            <person name="Calhoun S."/>
            <person name="Kuo A."/>
            <person name="Mondo S."/>
            <person name="Pangilinan J."/>
            <person name="Riley R."/>
            <person name="LaButti K."/>
            <person name="Andreopoulos B."/>
            <person name="Lipzen A."/>
            <person name="Chen C."/>
            <person name="Yanf M."/>
            <person name="Daum C."/>
            <person name="Ng V."/>
            <person name="Clum A."/>
            <person name="Steindorff A."/>
            <person name="Ohm R."/>
            <person name="Martin F."/>
            <person name="Silar P."/>
            <person name="Natvig D."/>
            <person name="Lalanne C."/>
            <person name="Gautier V."/>
            <person name="Ament-velasquez S.L."/>
            <person name="Kruys A."/>
            <person name="Hutchinson M.I."/>
            <person name="Powell A.J."/>
            <person name="Barry K."/>
            <person name="Miller A.N."/>
            <person name="Grigoriev I.V."/>
            <person name="Debuchy R."/>
            <person name="Gladieux P."/>
            <person name="Thoren M.H."/>
            <person name="Johannesson H."/>
        </authorList>
    </citation>
    <scope>NUCLEOTIDE SEQUENCE</scope>
    <source>
        <strain evidence="4">CBS 232.78</strain>
    </source>
</reference>
<accession>A0AAE0NI72</accession>
<dbReference type="InterPro" id="IPR011009">
    <property type="entry name" value="Kinase-like_dom_sf"/>
</dbReference>
<reference evidence="4" key="1">
    <citation type="journal article" date="2023" name="Mol. Phylogenet. Evol.">
        <title>Genome-scale phylogeny and comparative genomics of the fungal order Sordariales.</title>
        <authorList>
            <person name="Hensen N."/>
            <person name="Bonometti L."/>
            <person name="Westerberg I."/>
            <person name="Brannstrom I.O."/>
            <person name="Guillou S."/>
            <person name="Cros-Aarteil S."/>
            <person name="Calhoun S."/>
            <person name="Haridas S."/>
            <person name="Kuo A."/>
            <person name="Mondo S."/>
            <person name="Pangilinan J."/>
            <person name="Riley R."/>
            <person name="LaButti K."/>
            <person name="Andreopoulos B."/>
            <person name="Lipzen A."/>
            <person name="Chen C."/>
            <person name="Yan M."/>
            <person name="Daum C."/>
            <person name="Ng V."/>
            <person name="Clum A."/>
            <person name="Steindorff A."/>
            <person name="Ohm R.A."/>
            <person name="Martin F."/>
            <person name="Silar P."/>
            <person name="Natvig D.O."/>
            <person name="Lalanne C."/>
            <person name="Gautier V."/>
            <person name="Ament-Velasquez S.L."/>
            <person name="Kruys A."/>
            <person name="Hutchinson M.I."/>
            <person name="Powell A.J."/>
            <person name="Barry K."/>
            <person name="Miller A.N."/>
            <person name="Grigoriev I.V."/>
            <person name="Debuchy R."/>
            <person name="Gladieux P."/>
            <person name="Hiltunen Thoren M."/>
            <person name="Johannesson H."/>
        </authorList>
    </citation>
    <scope>NUCLEOTIDE SEQUENCE</scope>
    <source>
        <strain evidence="4">CBS 232.78</strain>
    </source>
</reference>
<evidence type="ECO:0000256" key="2">
    <source>
        <dbReference type="ARBA" id="ARBA00022840"/>
    </source>
</evidence>
<organism evidence="4 5">
    <name type="scientific">Podospora didyma</name>
    <dbReference type="NCBI Taxonomy" id="330526"/>
    <lineage>
        <taxon>Eukaryota</taxon>
        <taxon>Fungi</taxon>
        <taxon>Dikarya</taxon>
        <taxon>Ascomycota</taxon>
        <taxon>Pezizomycotina</taxon>
        <taxon>Sordariomycetes</taxon>
        <taxon>Sordariomycetidae</taxon>
        <taxon>Sordariales</taxon>
        <taxon>Podosporaceae</taxon>
        <taxon>Podospora</taxon>
    </lineage>
</organism>
<feature type="domain" description="Protein kinase" evidence="3">
    <location>
        <begin position="1"/>
        <end position="65"/>
    </location>
</feature>
<keyword evidence="5" id="KW-1185">Reference proteome</keyword>
<dbReference type="PANTHER" id="PTHR24346">
    <property type="entry name" value="MAP/MICROTUBULE AFFINITY-REGULATING KINASE"/>
    <property type="match status" value="1"/>
</dbReference>
<dbReference type="PROSITE" id="PS50011">
    <property type="entry name" value="PROTEIN_KINASE_DOM"/>
    <property type="match status" value="1"/>
</dbReference>
<comment type="caution">
    <text evidence="4">The sequence shown here is derived from an EMBL/GenBank/DDBJ whole genome shotgun (WGS) entry which is preliminary data.</text>
</comment>
<keyword evidence="2" id="KW-0067">ATP-binding</keyword>
<gene>
    <name evidence="4" type="ORF">B0H63DRAFT_397291</name>
</gene>